<dbReference type="Proteomes" id="UP001190466">
    <property type="component" value="Chromosome"/>
</dbReference>
<sequence length="176" mass="18999">MADVLVQEVLDAMRESVEFHDSGLTDIQVTATWYALCATVRGVPDALFGLRNMTADAGETLLTFYWVRGGVFGCMEVLKPADTDSSAPATRGWLRPLAGLRKVDVEAEVYQPSRMLHSELGVKSKISLHWDDSGKPAVVLDATGSMNTSARPPLEKLIELVLDGVAQTAPSAGRPQ</sequence>
<organism evidence="1 2">
    <name type="scientific">[Mycobacterium] wendilense</name>
    <dbReference type="NCBI Taxonomy" id="3064284"/>
    <lineage>
        <taxon>Bacteria</taxon>
        <taxon>Bacillati</taxon>
        <taxon>Actinomycetota</taxon>
        <taxon>Actinomycetes</taxon>
        <taxon>Mycobacteriales</taxon>
        <taxon>Mycobacteriaceae</taxon>
        <taxon>Mycolicibacter</taxon>
    </lineage>
</organism>
<accession>A0ABN9NT68</accession>
<reference evidence="1 2" key="1">
    <citation type="submission" date="2023-08" db="EMBL/GenBank/DDBJ databases">
        <authorList>
            <person name="Folkvardsen B D."/>
            <person name="Norman A."/>
        </authorList>
    </citation>
    <scope>NUCLEOTIDE SEQUENCE [LARGE SCALE GENOMIC DNA]</scope>
    <source>
        <strain evidence="1 2">Mu0050</strain>
    </source>
</reference>
<protein>
    <submittedName>
        <fullName evidence="1">Uncharacterized protein</fullName>
    </submittedName>
</protein>
<name>A0ABN9NT68_9MYCO</name>
<keyword evidence="2" id="KW-1185">Reference proteome</keyword>
<dbReference type="RefSeq" id="WP_316513780.1">
    <property type="nucleotide sequence ID" value="NZ_OY726395.1"/>
</dbReference>
<gene>
    <name evidence="1" type="ORF">MU0050_000274</name>
</gene>
<evidence type="ECO:0000313" key="1">
    <source>
        <dbReference type="EMBL" id="CAJ1578975.1"/>
    </source>
</evidence>
<proteinExistence type="predicted"/>
<dbReference type="EMBL" id="OY726395">
    <property type="protein sequence ID" value="CAJ1578975.1"/>
    <property type="molecule type" value="Genomic_DNA"/>
</dbReference>
<evidence type="ECO:0000313" key="2">
    <source>
        <dbReference type="Proteomes" id="UP001190466"/>
    </source>
</evidence>